<gene>
    <name evidence="1" type="ORF">OKIOD_LOCUS17072</name>
</gene>
<keyword evidence="2" id="KW-1185">Reference proteome</keyword>
<dbReference type="EMBL" id="OU015567">
    <property type="protein sequence ID" value="CAG5114245.1"/>
    <property type="molecule type" value="Genomic_DNA"/>
</dbReference>
<evidence type="ECO:0000313" key="1">
    <source>
        <dbReference type="EMBL" id="CAG5114245.1"/>
    </source>
</evidence>
<protein>
    <submittedName>
        <fullName evidence="1">Oidioi.mRNA.OKI2018_I69.chr2.g8307.t1.cds</fullName>
    </submittedName>
</protein>
<evidence type="ECO:0000313" key="2">
    <source>
        <dbReference type="Proteomes" id="UP001158576"/>
    </source>
</evidence>
<accession>A0ABN7TF33</accession>
<name>A0ABN7TF33_OIKDI</name>
<sequence length="189" mass="21053">MIERIKEECPDIDIFDECFLICRVDYLQCRAECNSALCETDCSTKFGGCENSICSIDECEEAEIENDDFIQCREEALAAQASCIRSCPPEQDCFEICNQKFLENLNICPCVQEKTTTTAITTTVSTSAKRLLVMGRELSQAFSISFDGTEKTAAIITAPDNNFIDGGPFALVKGNLYIFGGYFDDRQVM</sequence>
<proteinExistence type="predicted"/>
<dbReference type="Proteomes" id="UP001158576">
    <property type="component" value="Chromosome 2"/>
</dbReference>
<organism evidence="1 2">
    <name type="scientific">Oikopleura dioica</name>
    <name type="common">Tunicate</name>
    <dbReference type="NCBI Taxonomy" id="34765"/>
    <lineage>
        <taxon>Eukaryota</taxon>
        <taxon>Metazoa</taxon>
        <taxon>Chordata</taxon>
        <taxon>Tunicata</taxon>
        <taxon>Appendicularia</taxon>
        <taxon>Copelata</taxon>
        <taxon>Oikopleuridae</taxon>
        <taxon>Oikopleura</taxon>
    </lineage>
</organism>
<reference evidence="1 2" key="1">
    <citation type="submission" date="2021-04" db="EMBL/GenBank/DDBJ databases">
        <authorList>
            <person name="Bliznina A."/>
        </authorList>
    </citation>
    <scope>NUCLEOTIDE SEQUENCE [LARGE SCALE GENOMIC DNA]</scope>
</reference>